<comment type="caution">
    <text evidence="1">The sequence shown here is derived from an EMBL/GenBank/DDBJ whole genome shotgun (WGS) entry which is preliminary data.</text>
</comment>
<feature type="non-terminal residue" evidence="1">
    <location>
        <position position="83"/>
    </location>
</feature>
<protein>
    <submittedName>
        <fullName evidence="1">Uncharacterized protein</fullName>
    </submittedName>
</protein>
<dbReference type="EMBL" id="BARS01031483">
    <property type="protein sequence ID" value="GAG18656.1"/>
    <property type="molecule type" value="Genomic_DNA"/>
</dbReference>
<sequence>MAEVLRYVDPDVVAGDGSGDSWINAYASLNAWEAAEEIDLDAANNTHRVLCRSLSGSNDQLECVISNWNTSGPDPWYGITIQG</sequence>
<organism evidence="1">
    <name type="scientific">marine sediment metagenome</name>
    <dbReference type="NCBI Taxonomy" id="412755"/>
    <lineage>
        <taxon>unclassified sequences</taxon>
        <taxon>metagenomes</taxon>
        <taxon>ecological metagenomes</taxon>
    </lineage>
</organism>
<accession>X0X0X3</accession>
<dbReference type="AlphaFoldDB" id="X0X0X3"/>
<name>X0X0X3_9ZZZZ</name>
<reference evidence="1" key="1">
    <citation type="journal article" date="2014" name="Front. Microbiol.">
        <title>High frequency of phylogenetically diverse reductive dehalogenase-homologous genes in deep subseafloor sedimentary metagenomes.</title>
        <authorList>
            <person name="Kawai M."/>
            <person name="Futagami T."/>
            <person name="Toyoda A."/>
            <person name="Takaki Y."/>
            <person name="Nishi S."/>
            <person name="Hori S."/>
            <person name="Arai W."/>
            <person name="Tsubouchi T."/>
            <person name="Morono Y."/>
            <person name="Uchiyama I."/>
            <person name="Ito T."/>
            <person name="Fujiyama A."/>
            <person name="Inagaki F."/>
            <person name="Takami H."/>
        </authorList>
    </citation>
    <scope>NUCLEOTIDE SEQUENCE</scope>
    <source>
        <strain evidence="1">Expedition CK06-06</strain>
    </source>
</reference>
<gene>
    <name evidence="1" type="ORF">S01H1_48991</name>
</gene>
<evidence type="ECO:0000313" key="1">
    <source>
        <dbReference type="EMBL" id="GAG18656.1"/>
    </source>
</evidence>
<proteinExistence type="predicted"/>